<dbReference type="SUPFAM" id="SSF81383">
    <property type="entry name" value="F-box domain"/>
    <property type="match status" value="1"/>
</dbReference>
<dbReference type="Gene3D" id="1.20.1280.50">
    <property type="match status" value="1"/>
</dbReference>
<dbReference type="PROSITE" id="PS50181">
    <property type="entry name" value="FBOX"/>
    <property type="match status" value="1"/>
</dbReference>
<feature type="compositionally biased region" description="Basic and acidic residues" evidence="1">
    <location>
        <begin position="398"/>
        <end position="420"/>
    </location>
</feature>
<dbReference type="AlphaFoldDB" id="A0A166RVW9"/>
<evidence type="ECO:0000256" key="1">
    <source>
        <dbReference type="SAM" id="MobiDB-lite"/>
    </source>
</evidence>
<proteinExistence type="predicted"/>
<accession>A0A166RVW9</accession>
<gene>
    <name evidence="3" type="ORF">FIBSPDRAFT_247085</name>
</gene>
<reference evidence="3" key="1">
    <citation type="journal article" date="2016" name="Mol. Biol. Evol.">
        <title>Comparative Genomics of Early-Diverging Mushroom-Forming Fungi Provides Insights into the Origins of Lignocellulose Decay Capabilities.</title>
        <authorList>
            <person name="Nagy L.G."/>
            <person name="Riley R."/>
            <person name="Tritt A."/>
            <person name="Adam C."/>
            <person name="Daum C."/>
            <person name="Floudas D."/>
            <person name="Sun H."/>
            <person name="Yadav J.S."/>
            <person name="Pangilinan J."/>
            <person name="Larsson K.H."/>
            <person name="Matsuura K."/>
            <person name="Barry K."/>
            <person name="Labutti K."/>
            <person name="Kuo R."/>
            <person name="Ohm R.A."/>
            <person name="Bhattacharya S.S."/>
            <person name="Shirouzu T."/>
            <person name="Yoshinaga Y."/>
            <person name="Martin F.M."/>
            <person name="Grigoriev I.V."/>
            <person name="Hibbett D.S."/>
        </authorList>
    </citation>
    <scope>NUCLEOTIDE SEQUENCE [LARGE SCALE GENOMIC DNA]</scope>
    <source>
        <strain evidence="3">CBS 109695</strain>
    </source>
</reference>
<organism evidence="3">
    <name type="scientific">Athelia psychrophila</name>
    <dbReference type="NCBI Taxonomy" id="1759441"/>
    <lineage>
        <taxon>Eukaryota</taxon>
        <taxon>Fungi</taxon>
        <taxon>Dikarya</taxon>
        <taxon>Basidiomycota</taxon>
        <taxon>Agaricomycotina</taxon>
        <taxon>Agaricomycetes</taxon>
        <taxon>Agaricomycetidae</taxon>
        <taxon>Atheliales</taxon>
        <taxon>Atheliaceae</taxon>
        <taxon>Athelia</taxon>
    </lineage>
</organism>
<dbReference type="EMBL" id="KV417502">
    <property type="protein sequence ID" value="KZP28713.1"/>
    <property type="molecule type" value="Genomic_DNA"/>
</dbReference>
<sequence length="546" mass="61318">MVSASATAIAPMSQIPVEIVSTIFETIHADSSISAIGIEVVLSDVCKDWRAIVLRSPRLWTRILCTRGRLKRGETVLYLQNSHSLPINLSIHLDDFAITRDESFAESHHRESLFRVLSSHFWRINDLLVSCTEDGPLESLLRQLHPITAPFLRSIDIDCWEHPVSNSFPSIDIFTGGAPKLSEVRFGNLSLKHCQPPLASVKAIYCFLDESNSERFDEYSEAWMARLAAATSLNFLQIDAATTVITADWVGRVELPVLQSLCLSAADNFHEFSWERQNILQHAVAPCLEVLMLNNFCYFSPSFEDIRSENFPSLHTVIFWKANMKFINEEDVEGGYKLLLDNFRRPSIKNIICGDISKAGCRHLLFTLALCDSESDAEDAGHYIEGGGGGVEDAGVGDEGHLRQGEDEKGAEDTQHAGAELKRPSYLPDLQTLAIIPSNNGWYYPFPLTAMRRLLVRRKAAGRPIQKVYVTADFLAEVCGEFTSEEGLVQVEVWRPQLLPNGHMWPEGIWHISGDCTRERGFKSEDDMDEEVDVGDEVEGRGERYR</sequence>
<dbReference type="InterPro" id="IPR036047">
    <property type="entry name" value="F-box-like_dom_sf"/>
</dbReference>
<dbReference type="OrthoDB" id="2884925at2759"/>
<dbReference type="InterPro" id="IPR001810">
    <property type="entry name" value="F-box_dom"/>
</dbReference>
<name>A0A166RVW9_9AGAM</name>
<feature type="domain" description="F-box" evidence="2">
    <location>
        <begin position="9"/>
        <end position="63"/>
    </location>
</feature>
<feature type="region of interest" description="Disordered" evidence="1">
    <location>
        <begin position="521"/>
        <end position="546"/>
    </location>
</feature>
<protein>
    <recommendedName>
        <fullName evidence="2">F-box domain-containing protein</fullName>
    </recommendedName>
</protein>
<evidence type="ECO:0000313" key="3">
    <source>
        <dbReference type="EMBL" id="KZP28713.1"/>
    </source>
</evidence>
<feature type="compositionally biased region" description="Acidic residues" evidence="1">
    <location>
        <begin position="526"/>
        <end position="537"/>
    </location>
</feature>
<feature type="region of interest" description="Disordered" evidence="1">
    <location>
        <begin position="382"/>
        <end position="420"/>
    </location>
</feature>
<evidence type="ECO:0000259" key="2">
    <source>
        <dbReference type="PROSITE" id="PS50181"/>
    </source>
</evidence>